<keyword evidence="4 6" id="KW-0472">Membrane</keyword>
<dbReference type="AlphaFoldDB" id="A0A517R711"/>
<dbReference type="OrthoDB" id="239293at2"/>
<comment type="subcellular location">
    <subcellularLocation>
        <location evidence="1">Membrane</location>
        <topology evidence="1">Multi-pass membrane protein</topology>
    </subcellularLocation>
</comment>
<feature type="compositionally biased region" description="Acidic residues" evidence="5">
    <location>
        <begin position="274"/>
        <end position="286"/>
    </location>
</feature>
<evidence type="ECO:0000256" key="5">
    <source>
        <dbReference type="SAM" id="MobiDB-lite"/>
    </source>
</evidence>
<sequence length="300" mass="34318">MDDRLIYRLRFWLALFGLILTGATWKLWTPQDVFPQIPLFGFARTWPLWLDWVGCVGIYGAYGMLLAASVAKMRGATQRYWSYLPPISALLLFLSMLLMVTLDQNRLQVWAYHFSILIVLITIARPARSLRLVLYLTASIYFWSAVSKFDYTFMQEMGPLIFNEGLLKAVGLDGAFNQKFANWTTLLLPGYEMAIGLSLVFPWFRRLGLWASLAMHVILLLALGPWGLDHSRGVLLWNVYFLGQNWLLLRWELNRLREKHQARYDRTGSAFAEIEGDDGEPGDDNESSGAEPPNLTEPAS</sequence>
<feature type="region of interest" description="Disordered" evidence="5">
    <location>
        <begin position="268"/>
        <end position="300"/>
    </location>
</feature>
<feature type="transmembrane region" description="Helical" evidence="6">
    <location>
        <begin position="107"/>
        <end position="125"/>
    </location>
</feature>
<evidence type="ECO:0000256" key="1">
    <source>
        <dbReference type="ARBA" id="ARBA00004141"/>
    </source>
</evidence>
<evidence type="ECO:0000256" key="6">
    <source>
        <dbReference type="SAM" id="Phobius"/>
    </source>
</evidence>
<keyword evidence="9" id="KW-1185">Reference proteome</keyword>
<feature type="transmembrane region" description="Helical" evidence="6">
    <location>
        <begin position="132"/>
        <end position="149"/>
    </location>
</feature>
<feature type="transmembrane region" description="Helical" evidence="6">
    <location>
        <begin position="9"/>
        <end position="28"/>
    </location>
</feature>
<dbReference type="RefSeq" id="WP_145365807.1">
    <property type="nucleotide sequence ID" value="NZ_CP036268.1"/>
</dbReference>
<evidence type="ECO:0000313" key="9">
    <source>
        <dbReference type="Proteomes" id="UP000317318"/>
    </source>
</evidence>
<dbReference type="EMBL" id="CP036268">
    <property type="protein sequence ID" value="QDT39684.1"/>
    <property type="molecule type" value="Genomic_DNA"/>
</dbReference>
<feature type="transmembrane region" description="Helical" evidence="6">
    <location>
        <begin position="207"/>
        <end position="228"/>
    </location>
</feature>
<accession>A0A517R711</accession>
<organism evidence="8 9">
    <name type="scientific">Stratiformator vulcanicus</name>
    <dbReference type="NCBI Taxonomy" id="2527980"/>
    <lineage>
        <taxon>Bacteria</taxon>
        <taxon>Pseudomonadati</taxon>
        <taxon>Planctomycetota</taxon>
        <taxon>Planctomycetia</taxon>
        <taxon>Planctomycetales</taxon>
        <taxon>Planctomycetaceae</taxon>
        <taxon>Stratiformator</taxon>
    </lineage>
</organism>
<dbReference type="GO" id="GO:0030416">
    <property type="term" value="P:methylamine metabolic process"/>
    <property type="evidence" value="ECO:0007669"/>
    <property type="project" value="InterPro"/>
</dbReference>
<name>A0A517R711_9PLAN</name>
<dbReference type="InterPro" id="IPR009908">
    <property type="entry name" value="Methylamine_util_MauE"/>
</dbReference>
<dbReference type="GO" id="GO:0016020">
    <property type="term" value="C:membrane"/>
    <property type="evidence" value="ECO:0007669"/>
    <property type="project" value="UniProtKB-SubCell"/>
</dbReference>
<dbReference type="KEGG" id="svp:Pan189_40930"/>
<evidence type="ECO:0000256" key="4">
    <source>
        <dbReference type="ARBA" id="ARBA00023136"/>
    </source>
</evidence>
<keyword evidence="2 6" id="KW-0812">Transmembrane</keyword>
<reference evidence="8 9" key="1">
    <citation type="submission" date="2019-02" db="EMBL/GenBank/DDBJ databases">
        <title>Deep-cultivation of Planctomycetes and their phenomic and genomic characterization uncovers novel biology.</title>
        <authorList>
            <person name="Wiegand S."/>
            <person name="Jogler M."/>
            <person name="Boedeker C."/>
            <person name="Pinto D."/>
            <person name="Vollmers J."/>
            <person name="Rivas-Marin E."/>
            <person name="Kohn T."/>
            <person name="Peeters S.H."/>
            <person name="Heuer A."/>
            <person name="Rast P."/>
            <person name="Oberbeckmann S."/>
            <person name="Bunk B."/>
            <person name="Jeske O."/>
            <person name="Meyerdierks A."/>
            <person name="Storesund J.E."/>
            <person name="Kallscheuer N."/>
            <person name="Luecker S."/>
            <person name="Lage O.M."/>
            <person name="Pohl T."/>
            <person name="Merkel B.J."/>
            <person name="Hornburger P."/>
            <person name="Mueller R.-W."/>
            <person name="Bruemmer F."/>
            <person name="Labrenz M."/>
            <person name="Spormann A.M."/>
            <person name="Op den Camp H."/>
            <person name="Overmann J."/>
            <person name="Amann R."/>
            <person name="Jetten M.S.M."/>
            <person name="Mascher T."/>
            <person name="Medema M.H."/>
            <person name="Devos D.P."/>
            <person name="Kaster A.-K."/>
            <person name="Ovreas L."/>
            <person name="Rohde M."/>
            <person name="Galperin M.Y."/>
            <person name="Jogler C."/>
        </authorList>
    </citation>
    <scope>NUCLEOTIDE SEQUENCE [LARGE SCALE GENOMIC DNA]</scope>
    <source>
        <strain evidence="8 9">Pan189</strain>
    </source>
</reference>
<dbReference type="Pfam" id="PF07291">
    <property type="entry name" value="MauE"/>
    <property type="match status" value="1"/>
</dbReference>
<gene>
    <name evidence="8" type="ORF">Pan189_40930</name>
</gene>
<feature type="transmembrane region" description="Helical" evidence="6">
    <location>
        <begin position="180"/>
        <end position="200"/>
    </location>
</feature>
<evidence type="ECO:0000313" key="8">
    <source>
        <dbReference type="EMBL" id="QDT39684.1"/>
    </source>
</evidence>
<evidence type="ECO:0000259" key="7">
    <source>
        <dbReference type="Pfam" id="PF07291"/>
    </source>
</evidence>
<protein>
    <recommendedName>
        <fullName evidence="7">Methylamine utilisation protein MauE domain-containing protein</fullName>
    </recommendedName>
</protein>
<keyword evidence="3 6" id="KW-1133">Transmembrane helix</keyword>
<proteinExistence type="predicted"/>
<dbReference type="Proteomes" id="UP000317318">
    <property type="component" value="Chromosome"/>
</dbReference>
<evidence type="ECO:0000256" key="2">
    <source>
        <dbReference type="ARBA" id="ARBA00022692"/>
    </source>
</evidence>
<evidence type="ECO:0000256" key="3">
    <source>
        <dbReference type="ARBA" id="ARBA00022989"/>
    </source>
</evidence>
<feature type="transmembrane region" description="Helical" evidence="6">
    <location>
        <begin position="80"/>
        <end position="101"/>
    </location>
</feature>
<feature type="transmembrane region" description="Helical" evidence="6">
    <location>
        <begin position="48"/>
        <end position="68"/>
    </location>
</feature>
<feature type="domain" description="Methylamine utilisation protein MauE" evidence="7">
    <location>
        <begin position="131"/>
        <end position="223"/>
    </location>
</feature>